<protein>
    <recommendedName>
        <fullName evidence="1">RNase H type-1 domain-containing protein</fullName>
    </recommendedName>
</protein>
<organism evidence="2 3">
    <name type="scientific">Cannabis sativa</name>
    <name type="common">Hemp</name>
    <name type="synonym">Marijuana</name>
    <dbReference type="NCBI Taxonomy" id="3483"/>
    <lineage>
        <taxon>Eukaryota</taxon>
        <taxon>Viridiplantae</taxon>
        <taxon>Streptophyta</taxon>
        <taxon>Embryophyta</taxon>
        <taxon>Tracheophyta</taxon>
        <taxon>Spermatophyta</taxon>
        <taxon>Magnoliopsida</taxon>
        <taxon>eudicotyledons</taxon>
        <taxon>Gunneridae</taxon>
        <taxon>Pentapetalae</taxon>
        <taxon>rosids</taxon>
        <taxon>fabids</taxon>
        <taxon>Rosales</taxon>
        <taxon>Cannabaceae</taxon>
        <taxon>Cannabis</taxon>
    </lineage>
</organism>
<keyword evidence="3" id="KW-1185">Reference proteome</keyword>
<dbReference type="GO" id="GO:0004523">
    <property type="term" value="F:RNA-DNA hybrid ribonuclease activity"/>
    <property type="evidence" value="ECO:0007669"/>
    <property type="project" value="InterPro"/>
</dbReference>
<feature type="domain" description="RNase H type-1" evidence="1">
    <location>
        <begin position="132"/>
        <end position="194"/>
    </location>
</feature>
<evidence type="ECO:0000313" key="3">
    <source>
        <dbReference type="Proteomes" id="UP000596661"/>
    </source>
</evidence>
<dbReference type="InterPro" id="IPR002156">
    <property type="entry name" value="RNaseH_domain"/>
</dbReference>
<dbReference type="Proteomes" id="UP000596661">
    <property type="component" value="Chromosome 7"/>
</dbReference>
<reference evidence="2" key="2">
    <citation type="submission" date="2021-03" db="UniProtKB">
        <authorList>
            <consortium name="EnsemblPlants"/>
        </authorList>
    </citation>
    <scope>IDENTIFICATION</scope>
</reference>
<dbReference type="InterPro" id="IPR052929">
    <property type="entry name" value="RNase_H-like_EbsB-rel"/>
</dbReference>
<evidence type="ECO:0000259" key="1">
    <source>
        <dbReference type="Pfam" id="PF13456"/>
    </source>
</evidence>
<dbReference type="PANTHER" id="PTHR47074:SF11">
    <property type="entry name" value="REVERSE TRANSCRIPTASE-LIKE PROTEIN"/>
    <property type="match status" value="1"/>
</dbReference>
<dbReference type="EMBL" id="UZAU01000649">
    <property type="status" value="NOT_ANNOTATED_CDS"/>
    <property type="molecule type" value="Genomic_DNA"/>
</dbReference>
<dbReference type="Pfam" id="PF13456">
    <property type="entry name" value="RVT_3"/>
    <property type="match status" value="1"/>
</dbReference>
<dbReference type="PANTHER" id="PTHR47074">
    <property type="entry name" value="BNAC02G40300D PROTEIN"/>
    <property type="match status" value="1"/>
</dbReference>
<sequence length="208" mass="23420">MEDLFLYCNFAYHLWRSSPWGVYPILNFGGQAWDWVKFLWNLKASGVDSDKLFLYASVIVDTIWRTRNDQVHNSKSNNILTAIDSISHCYTNYVACLFPPMLHVAPPAWTPPPEDWIKINCDARVGGNSMCIATLARNHSGNILWAVVSRLGFRDPLIGEAAACCLALDSTRFRGHNFVLVENDSEMVINALKDGLSIGAFQVLWILP</sequence>
<dbReference type="Gramene" id="evm.model.07.862">
    <property type="protein sequence ID" value="cds.evm.model.07.862"/>
    <property type="gene ID" value="evm.TU.07.862"/>
</dbReference>
<dbReference type="GO" id="GO:0003676">
    <property type="term" value="F:nucleic acid binding"/>
    <property type="evidence" value="ECO:0007669"/>
    <property type="project" value="InterPro"/>
</dbReference>
<accession>A0A803Q6S8</accession>
<dbReference type="AlphaFoldDB" id="A0A803Q6S8"/>
<proteinExistence type="predicted"/>
<dbReference type="EnsemblPlants" id="evm.model.07.862">
    <property type="protein sequence ID" value="cds.evm.model.07.862"/>
    <property type="gene ID" value="evm.TU.07.862"/>
</dbReference>
<reference evidence="2" key="1">
    <citation type="submission" date="2018-11" db="EMBL/GenBank/DDBJ databases">
        <authorList>
            <person name="Grassa J C."/>
        </authorList>
    </citation>
    <scope>NUCLEOTIDE SEQUENCE [LARGE SCALE GENOMIC DNA]</scope>
</reference>
<name>A0A803Q6S8_CANSA</name>
<evidence type="ECO:0000313" key="2">
    <source>
        <dbReference type="EnsemblPlants" id="cds.evm.model.07.862"/>
    </source>
</evidence>